<dbReference type="PANTHER" id="PTHR24121">
    <property type="entry name" value="NO MECHANORECEPTOR POTENTIAL C, ISOFORM D-RELATED"/>
    <property type="match status" value="1"/>
</dbReference>
<dbReference type="InterPro" id="IPR036770">
    <property type="entry name" value="Ankyrin_rpt-contain_sf"/>
</dbReference>
<accession>A0ABD0JCV2</accession>
<dbReference type="AlphaFoldDB" id="A0ABD0JCV2"/>
<dbReference type="PANTHER" id="PTHR24121:SF21">
    <property type="entry name" value="ANKYRIN REPEAT FAMILY PROTEIN"/>
    <property type="match status" value="1"/>
</dbReference>
<proteinExistence type="predicted"/>
<protein>
    <recommendedName>
        <fullName evidence="1">SOCS box domain-containing protein</fullName>
    </recommendedName>
</protein>
<dbReference type="Gene3D" id="1.25.40.20">
    <property type="entry name" value="Ankyrin repeat-containing domain"/>
    <property type="match status" value="3"/>
</dbReference>
<feature type="domain" description="SOCS box" evidence="1">
    <location>
        <begin position="987"/>
        <end position="1033"/>
    </location>
</feature>
<evidence type="ECO:0000313" key="3">
    <source>
        <dbReference type="Proteomes" id="UP001519460"/>
    </source>
</evidence>
<comment type="caution">
    <text evidence="2">The sequence shown here is derived from an EMBL/GenBank/DDBJ whole genome shotgun (WGS) entry which is preliminary data.</text>
</comment>
<organism evidence="2 3">
    <name type="scientific">Batillaria attramentaria</name>
    <dbReference type="NCBI Taxonomy" id="370345"/>
    <lineage>
        <taxon>Eukaryota</taxon>
        <taxon>Metazoa</taxon>
        <taxon>Spiralia</taxon>
        <taxon>Lophotrochozoa</taxon>
        <taxon>Mollusca</taxon>
        <taxon>Gastropoda</taxon>
        <taxon>Caenogastropoda</taxon>
        <taxon>Sorbeoconcha</taxon>
        <taxon>Cerithioidea</taxon>
        <taxon>Batillariidae</taxon>
        <taxon>Batillaria</taxon>
    </lineage>
</organism>
<dbReference type="Proteomes" id="UP001519460">
    <property type="component" value="Unassembled WGS sequence"/>
</dbReference>
<evidence type="ECO:0000313" key="2">
    <source>
        <dbReference type="EMBL" id="KAK7469878.1"/>
    </source>
</evidence>
<sequence length="1033" mass="118363">MESDDLPSAIERRKECLLAKALDDSNWDVVTDIVRGGVGAERREHVLHEAVKACQWECTTQLVLQGVSLQHRDMVFPAAVRHCQWSCVLLLAKLGISLETRDAAFQDAVQNQRWESVKELAKLRITQQLRVSAIYEAVRHECFDCVSELVKYNVQQKGTAALFEVVIHNQKHYIPKLAQHGFIPEQMDRVLAEALKRSHWGCVAELMKLDISSEQRDVCFVKATESNMWSIVSELARLGIRPADANTLENLLQKALKYRQWDCLVALVSSGVTREWTQAILTEAVRQNQWNHVPELVRICSDRNQTDQVLRGAVRCRQWNCVKEVYKVGFSQEHREHICYEAVCRGQWKFALAVLKSNFTPSERILEATILHGGYTRFLNSLIWWARGGVRVFKQLCQKQLKNGVALNVYNYICQHDAELAFHVAVTHSLWDLVLLHFEDIGLSKRSRRLALQRAVRQGDWQHVVQMACKSVTTQCDRRLAFLAAVRQGAWRWALEFCHDENGDLTVSKSDVRFAVKICVSLGQWEGALELCTRCDAGIFSDRLVKRLLLGSIQANELNCFLKLFDLFEIVDQADLRMVRLLFRKASLLKKNEFVLKVCSSDFEYMYMDVNEIALETAIQTGNWDLLKEITEDCYCGSFRAVFEVCSRKIGRRRKGWLMCIPSLEHYCTNVDSWDDDFVLPEMEDGESNTLGPSLVLKLAKWCRVHCHWNLAFIFSFMSGSSSVVQSLLKKHSSHIREDFLRDGFHIAVRKGDVKKAAAFLAHLEEDEMYSDFLSTLELRPLIVKCRKMGLTNWAVFFAILKNEWNIVDKTLVSCSDQNLLRRTTEEASQEDQWRLVIKLLGRCSEGPDDSLNADILRTAISHGEVDCTLELLQITNPCRVSACDFYCGPRTILFDAVTSSEDREGMLRLCVRSGISTHQRSLETGHYSPMKRALQNGQLPLVRLLHESGSSSNRELYILKNDVSIRTQLLQQRRQDIVQYLDRAASNPASLQHLCRLAVSHLVDCRPGRRDRVTSLPLTWCAKEMVLFEDLK</sequence>
<dbReference type="Pfam" id="PF07525">
    <property type="entry name" value="SOCS_box"/>
    <property type="match status" value="1"/>
</dbReference>
<name>A0ABD0JCV2_9CAEN</name>
<dbReference type="PROSITE" id="PS50225">
    <property type="entry name" value="SOCS"/>
    <property type="match status" value="1"/>
</dbReference>
<dbReference type="SUPFAM" id="SSF48403">
    <property type="entry name" value="Ankyrin repeat"/>
    <property type="match status" value="1"/>
</dbReference>
<keyword evidence="3" id="KW-1185">Reference proteome</keyword>
<reference evidence="2 3" key="1">
    <citation type="journal article" date="2023" name="Sci. Data">
        <title>Genome assembly of the Korean intertidal mud-creeper Batillaria attramentaria.</title>
        <authorList>
            <person name="Patra A.K."/>
            <person name="Ho P.T."/>
            <person name="Jun S."/>
            <person name="Lee S.J."/>
            <person name="Kim Y."/>
            <person name="Won Y.J."/>
        </authorList>
    </citation>
    <scope>NUCLEOTIDE SEQUENCE [LARGE SCALE GENOMIC DNA]</scope>
    <source>
        <strain evidence="2">Wonlab-2016</strain>
    </source>
</reference>
<dbReference type="InterPro" id="IPR001496">
    <property type="entry name" value="SOCS_box"/>
</dbReference>
<gene>
    <name evidence="2" type="ORF">BaRGS_00036098</name>
</gene>
<evidence type="ECO:0000259" key="1">
    <source>
        <dbReference type="PROSITE" id="PS50225"/>
    </source>
</evidence>
<dbReference type="EMBL" id="JACVVK020000500">
    <property type="protein sequence ID" value="KAK7469878.1"/>
    <property type="molecule type" value="Genomic_DNA"/>
</dbReference>